<feature type="signal peptide" evidence="1">
    <location>
        <begin position="1"/>
        <end position="33"/>
    </location>
</feature>
<dbReference type="EMBL" id="QHKM01000002">
    <property type="protein sequence ID" value="RAK68115.1"/>
    <property type="molecule type" value="Genomic_DNA"/>
</dbReference>
<dbReference type="InterPro" id="IPR026444">
    <property type="entry name" value="Secre_tail"/>
</dbReference>
<dbReference type="PANTHER" id="PTHR31778:SF2">
    <property type="entry name" value="BUD SITE SELECTION PROTEIN RAX2"/>
    <property type="match status" value="1"/>
</dbReference>
<gene>
    <name evidence="3" type="ORF">DLM85_08750</name>
</gene>
<dbReference type="InterPro" id="IPR011043">
    <property type="entry name" value="Gal_Oxase/kelch_b-propeller"/>
</dbReference>
<dbReference type="AlphaFoldDB" id="A0A328BN53"/>
<comment type="caution">
    <text evidence="3">The sequence shown here is derived from an EMBL/GenBank/DDBJ whole genome shotgun (WGS) entry which is preliminary data.</text>
</comment>
<dbReference type="GO" id="GO:1902929">
    <property type="term" value="C:plasma membrane of growing cell tip"/>
    <property type="evidence" value="ECO:0007669"/>
    <property type="project" value="TreeGrafter"/>
</dbReference>
<dbReference type="InterPro" id="IPR024982">
    <property type="entry name" value="Rax2-like_C"/>
</dbReference>
<dbReference type="OrthoDB" id="9761875at2"/>
<protein>
    <recommendedName>
        <fullName evidence="2">Rax2-like C-terminal domain-containing protein</fullName>
    </recommendedName>
</protein>
<evidence type="ECO:0000313" key="3">
    <source>
        <dbReference type="EMBL" id="RAK68115.1"/>
    </source>
</evidence>
<dbReference type="NCBIfam" id="TIGR04183">
    <property type="entry name" value="Por_Secre_tail"/>
    <property type="match status" value="1"/>
</dbReference>
<proteinExistence type="predicted"/>
<name>A0A328BN53_9BACT</name>
<dbReference type="SUPFAM" id="SSF50965">
    <property type="entry name" value="Galactose oxidase, central domain"/>
    <property type="match status" value="2"/>
</dbReference>
<dbReference type="Proteomes" id="UP000248553">
    <property type="component" value="Unassembled WGS sequence"/>
</dbReference>
<evidence type="ECO:0000313" key="4">
    <source>
        <dbReference type="Proteomes" id="UP000248553"/>
    </source>
</evidence>
<feature type="domain" description="Rax2-like C-terminal" evidence="2">
    <location>
        <begin position="523"/>
        <end position="665"/>
    </location>
</feature>
<dbReference type="PANTHER" id="PTHR31778">
    <property type="entry name" value="BUD SITE SELECTION PROTEIN RAX2"/>
    <property type="match status" value="1"/>
</dbReference>
<evidence type="ECO:0000259" key="2">
    <source>
        <dbReference type="Pfam" id="PF12768"/>
    </source>
</evidence>
<sequence length="888" mass="88655">MRVVAVLLPSLFRRAKRSLLLAGLLVAAGAAQAGTLTPAAPSTAPSLADALSADGSLRPGAQGSFDARAFRMFTAPDGHPVFRPASTLGTGDERWQAGFGMAGPNNQVYAVARVGSSIYVGGQFATAGNVVARSVARWDGTSWSSLGTGTSNGVGNGNGIPGIVYALAPAPNGDLYVAGRFTLAGTATVNHIAKWTAAGWSALGSGMSQASGQSLLVQALAVAPNGDLYAGGSFNQAGGVALNNVAKWDGTAWSGLGPGTSNGVTGSGTAASVSVLKVAGPDLYVGGSFAFAGATSANRIAKWDGATWSRLGGGIGTASNGLVQDIEVVGSNVYVSGAFHEAGGVTVDCLAQWNGTTWSRLGGPGFANGNSNGSVTDIVFIGSDLYAGGYFQQAYGAVTDFLARWNGSSWSRVGAGIGIGSEANGSVQALLAVGNELYVGGRFLTNGTRADNLAKWDGTSWSGLGTAGQPAHGFDAPASALTSSGSAVYAGGAFRMADGASVEGIARWNGSTWSPLASWRFSSGMTVRAIVVAPNGDVYAGGSFFQAGGVAASNVAKWNGTAWTPLGAGFNGAVAALALAPNGDLYAGGTFTQAGSAPVNNIARWDGTDWTPLGTGLTHATSAQVRALAVIGSDLYVGGQFSNAGGTITTNLARWNGTSWSTAGTPPNGPVYALTAVGTTLYAAGRFAQIGGVTANNVARWDGTSWSSLGTGIGTVTTSSVSALAVSGNEVYAGGQFAQAGGVAATNVARWDGTSWSSLGTGTNGAVAALAVVGGRVMAGGNFTAVGDESLVMDYVGLYDPALITAAAAGSAATAADLYPNPARQDVTLALPRSAAARPVQLLDAQGRLQRQALLPAGAASVTLPVSGLPAGVYLLRCGSVVRRLVVR</sequence>
<keyword evidence="4" id="KW-1185">Reference proteome</keyword>
<dbReference type="RefSeq" id="WP_111477728.1">
    <property type="nucleotide sequence ID" value="NZ_QHKM01000002.1"/>
</dbReference>
<dbReference type="Pfam" id="PF12768">
    <property type="entry name" value="Rax2"/>
    <property type="match status" value="1"/>
</dbReference>
<accession>A0A328BN53</accession>
<reference evidence="4" key="1">
    <citation type="submission" date="2018-05" db="EMBL/GenBank/DDBJ databases">
        <authorList>
            <person name="Nie L."/>
        </authorList>
    </citation>
    <scope>NUCLEOTIDE SEQUENCE [LARGE SCALE GENOMIC DNA]</scope>
    <source>
        <strain evidence="4">NL</strain>
    </source>
</reference>
<evidence type="ECO:0000256" key="1">
    <source>
        <dbReference type="SAM" id="SignalP"/>
    </source>
</evidence>
<keyword evidence="1" id="KW-0732">Signal</keyword>
<organism evidence="3 4">
    <name type="scientific">Hymenobacter edaphi</name>
    <dbReference type="NCBI Taxonomy" id="2211146"/>
    <lineage>
        <taxon>Bacteria</taxon>
        <taxon>Pseudomonadati</taxon>
        <taxon>Bacteroidota</taxon>
        <taxon>Cytophagia</taxon>
        <taxon>Cytophagales</taxon>
        <taxon>Hymenobacteraceae</taxon>
        <taxon>Hymenobacter</taxon>
    </lineage>
</organism>
<feature type="chain" id="PRO_5016272307" description="Rax2-like C-terminal domain-containing protein" evidence="1">
    <location>
        <begin position="34"/>
        <end position="888"/>
    </location>
</feature>